<name>A0A239CFU0_9BACT</name>
<keyword evidence="2 4" id="KW-1133">Transmembrane helix</keyword>
<feature type="transmembrane region" description="Helical" evidence="4">
    <location>
        <begin position="257"/>
        <end position="276"/>
    </location>
</feature>
<feature type="transmembrane region" description="Helical" evidence="4">
    <location>
        <begin position="288"/>
        <end position="306"/>
    </location>
</feature>
<dbReference type="RefSeq" id="WP_089275296.1">
    <property type="nucleotide sequence ID" value="NZ_FZOC01000008.1"/>
</dbReference>
<organism evidence="6 7">
    <name type="scientific">Humidesulfovibrio mexicanus</name>
    <dbReference type="NCBI Taxonomy" id="147047"/>
    <lineage>
        <taxon>Bacteria</taxon>
        <taxon>Pseudomonadati</taxon>
        <taxon>Thermodesulfobacteriota</taxon>
        <taxon>Desulfovibrionia</taxon>
        <taxon>Desulfovibrionales</taxon>
        <taxon>Desulfovibrionaceae</taxon>
        <taxon>Humidesulfovibrio</taxon>
    </lineage>
</organism>
<dbReference type="Gene3D" id="1.20.1250.20">
    <property type="entry name" value="MFS general substrate transporter like domains"/>
    <property type="match status" value="2"/>
</dbReference>
<feature type="transmembrane region" description="Helical" evidence="4">
    <location>
        <begin position="143"/>
        <end position="160"/>
    </location>
</feature>
<dbReference type="AlphaFoldDB" id="A0A239CFU0"/>
<gene>
    <name evidence="6" type="ORF">SAMN04488503_3106</name>
</gene>
<dbReference type="PROSITE" id="PS50850">
    <property type="entry name" value="MFS"/>
    <property type="match status" value="1"/>
</dbReference>
<keyword evidence="1 4" id="KW-0812">Transmembrane</keyword>
<evidence type="ECO:0000313" key="6">
    <source>
        <dbReference type="EMBL" id="SNS19047.1"/>
    </source>
</evidence>
<dbReference type="CDD" id="cd17370">
    <property type="entry name" value="MFS_MJ1317_like"/>
    <property type="match status" value="1"/>
</dbReference>
<dbReference type="Pfam" id="PF07690">
    <property type="entry name" value="MFS_1"/>
    <property type="match status" value="1"/>
</dbReference>
<feature type="transmembrane region" description="Helical" evidence="4">
    <location>
        <begin position="25"/>
        <end position="48"/>
    </location>
</feature>
<dbReference type="InterPro" id="IPR011701">
    <property type="entry name" value="MFS"/>
</dbReference>
<dbReference type="InterPro" id="IPR020846">
    <property type="entry name" value="MFS_dom"/>
</dbReference>
<evidence type="ECO:0000256" key="4">
    <source>
        <dbReference type="SAM" id="Phobius"/>
    </source>
</evidence>
<dbReference type="InterPro" id="IPR036259">
    <property type="entry name" value="MFS_trans_sf"/>
</dbReference>
<dbReference type="SUPFAM" id="SSF103473">
    <property type="entry name" value="MFS general substrate transporter"/>
    <property type="match status" value="1"/>
</dbReference>
<dbReference type="OrthoDB" id="9803985at2"/>
<dbReference type="PANTHER" id="PTHR23518">
    <property type="entry name" value="C-METHYLTRANSFERASE"/>
    <property type="match status" value="1"/>
</dbReference>
<keyword evidence="3 4" id="KW-0472">Membrane</keyword>
<evidence type="ECO:0000259" key="5">
    <source>
        <dbReference type="PROSITE" id="PS50850"/>
    </source>
</evidence>
<evidence type="ECO:0000256" key="1">
    <source>
        <dbReference type="ARBA" id="ARBA00022692"/>
    </source>
</evidence>
<dbReference type="Proteomes" id="UP000198324">
    <property type="component" value="Unassembled WGS sequence"/>
</dbReference>
<feature type="transmembrane region" description="Helical" evidence="4">
    <location>
        <begin position="374"/>
        <end position="395"/>
    </location>
</feature>
<dbReference type="PANTHER" id="PTHR23518:SF2">
    <property type="entry name" value="MAJOR FACILITATOR SUPERFAMILY TRANSPORTER"/>
    <property type="match status" value="1"/>
</dbReference>
<keyword evidence="7" id="KW-1185">Reference proteome</keyword>
<evidence type="ECO:0000313" key="7">
    <source>
        <dbReference type="Proteomes" id="UP000198324"/>
    </source>
</evidence>
<feature type="domain" description="Major facilitator superfamily (MFS) profile" evidence="5">
    <location>
        <begin position="9"/>
        <end position="399"/>
    </location>
</feature>
<evidence type="ECO:0000256" key="3">
    <source>
        <dbReference type="ARBA" id="ARBA00023136"/>
    </source>
</evidence>
<feature type="transmembrane region" description="Helical" evidence="4">
    <location>
        <begin position="345"/>
        <end position="368"/>
    </location>
</feature>
<accession>A0A239CFU0</accession>
<dbReference type="EMBL" id="FZOC01000008">
    <property type="protein sequence ID" value="SNS19047.1"/>
    <property type="molecule type" value="Genomic_DNA"/>
</dbReference>
<sequence>MPHKLPKPVRNLGWISFFTDFASEMVYPVVPLFLATALGAPVAVLGLIEGMAEAIVSVMKGLSGWHSDKVGKRVPYVRLGYGMAALSKPLLALAYAWPVVFLARAVDRLGKGLRTTARDAMIADAVDCSIAGRAFGFHRMMDTGGAIVGVLFALLLLKFLPGKYRLIFLIAGVPGLAAVWLTFRLRELQKAGEHRMVCPAPAHAPQPREEAAVQAGPLGFSPAYWCTLGLLMLFAFANSSDALLLLRAKNLGWDDTQVILGYLLFNLTYAASAYPLGVLSDRIGRWRMIITGWTLYSAVYFGFSALDAQAAWWLFPLYGLTMGLTEGVGKALISGHVPVLRKGTALGVFYMGLGFTALVSSVVAGLLWDRVGPSAPFRLGGAVALAAAVMGLFLAPRLGKAAAAEGGK</sequence>
<evidence type="ECO:0000256" key="2">
    <source>
        <dbReference type="ARBA" id="ARBA00022989"/>
    </source>
</evidence>
<proteinExistence type="predicted"/>
<reference evidence="6 7" key="1">
    <citation type="submission" date="2017-06" db="EMBL/GenBank/DDBJ databases">
        <authorList>
            <person name="Kim H.J."/>
            <person name="Triplett B.A."/>
        </authorList>
    </citation>
    <scope>NUCLEOTIDE SEQUENCE [LARGE SCALE GENOMIC DNA]</scope>
    <source>
        <strain evidence="6 7">DSM 13116</strain>
    </source>
</reference>
<feature type="transmembrane region" description="Helical" evidence="4">
    <location>
        <begin position="166"/>
        <end position="185"/>
    </location>
</feature>
<protein>
    <submittedName>
        <fullName evidence="6">Na+/melibiose symporter</fullName>
    </submittedName>
</protein>
<dbReference type="GO" id="GO:0022857">
    <property type="term" value="F:transmembrane transporter activity"/>
    <property type="evidence" value="ECO:0007669"/>
    <property type="project" value="InterPro"/>
</dbReference>
<feature type="transmembrane region" description="Helical" evidence="4">
    <location>
        <begin position="218"/>
        <end position="237"/>
    </location>
</feature>